<accession>A0A9E7KHL5</accession>
<organism evidence="2 3">
    <name type="scientific">Musa troglodytarum</name>
    <name type="common">fe'i banana</name>
    <dbReference type="NCBI Taxonomy" id="320322"/>
    <lineage>
        <taxon>Eukaryota</taxon>
        <taxon>Viridiplantae</taxon>
        <taxon>Streptophyta</taxon>
        <taxon>Embryophyta</taxon>
        <taxon>Tracheophyta</taxon>
        <taxon>Spermatophyta</taxon>
        <taxon>Magnoliopsida</taxon>
        <taxon>Liliopsida</taxon>
        <taxon>Zingiberales</taxon>
        <taxon>Musaceae</taxon>
        <taxon>Musa</taxon>
    </lineage>
</organism>
<dbReference type="AlphaFoldDB" id="A0A9E7KHL5"/>
<protein>
    <submittedName>
        <fullName evidence="2">Uncharacterized protein</fullName>
    </submittedName>
</protein>
<name>A0A9E7KHL5_9LILI</name>
<evidence type="ECO:0000313" key="3">
    <source>
        <dbReference type="Proteomes" id="UP001055439"/>
    </source>
</evidence>
<gene>
    <name evidence="2" type="ORF">MUK42_35988</name>
</gene>
<evidence type="ECO:0000313" key="2">
    <source>
        <dbReference type="EMBL" id="URE15860.1"/>
    </source>
</evidence>
<reference evidence="2" key="1">
    <citation type="submission" date="2022-05" db="EMBL/GenBank/DDBJ databases">
        <title>The Musa troglodytarum L. genome provides insights into the mechanism of non-climacteric behaviour and enrichment of carotenoids.</title>
        <authorList>
            <person name="Wang J."/>
        </authorList>
    </citation>
    <scope>NUCLEOTIDE SEQUENCE</scope>
    <source>
        <tissue evidence="2">Leaf</tissue>
    </source>
</reference>
<sequence>MPFSWLPRRDNVWRQCAGPTARISMNAYGPVVRLRGLELLDPIVSLRPTSRQHPGSHATYVHDTTRRRAGRPSPFVKHSGRSQFPQAYSRLLLRRTPSGPIDATARAPWPVSPSTTVCHRTSEAVSGAVLVSFYFKVLGLLPTY</sequence>
<proteinExistence type="predicted"/>
<keyword evidence="3" id="KW-1185">Reference proteome</keyword>
<evidence type="ECO:0000256" key="1">
    <source>
        <dbReference type="SAM" id="MobiDB-lite"/>
    </source>
</evidence>
<dbReference type="Proteomes" id="UP001055439">
    <property type="component" value="Chromosome 7"/>
</dbReference>
<feature type="region of interest" description="Disordered" evidence="1">
    <location>
        <begin position="49"/>
        <end position="81"/>
    </location>
</feature>
<dbReference type="EMBL" id="CP097509">
    <property type="protein sequence ID" value="URE15860.1"/>
    <property type="molecule type" value="Genomic_DNA"/>
</dbReference>